<dbReference type="KEGG" id="cmp:Cha6605_3857"/>
<protein>
    <submittedName>
        <fullName evidence="1">Uncharacterized protein</fullName>
    </submittedName>
</protein>
<proteinExistence type="predicted"/>
<dbReference type="AlphaFoldDB" id="K9UK76"/>
<dbReference type="RefSeq" id="WP_015160943.1">
    <property type="nucleotide sequence ID" value="NC_019697.1"/>
</dbReference>
<keyword evidence="2" id="KW-1185">Reference proteome</keyword>
<evidence type="ECO:0000313" key="2">
    <source>
        <dbReference type="Proteomes" id="UP000010366"/>
    </source>
</evidence>
<dbReference type="Proteomes" id="UP000010366">
    <property type="component" value="Chromosome"/>
</dbReference>
<gene>
    <name evidence="1" type="ORF">Cha6605_3857</name>
</gene>
<dbReference type="STRING" id="1173020.Cha6605_3857"/>
<dbReference type="EMBL" id="CP003600">
    <property type="protein sequence ID" value="AFY94826.1"/>
    <property type="molecule type" value="Genomic_DNA"/>
</dbReference>
<accession>K9UK76</accession>
<reference evidence="1 2" key="1">
    <citation type="submission" date="2012-05" db="EMBL/GenBank/DDBJ databases">
        <title>Finished chromosome of genome of Chamaesiphon sp. PCC 6605.</title>
        <authorList>
            <consortium name="US DOE Joint Genome Institute"/>
            <person name="Gugger M."/>
            <person name="Coursin T."/>
            <person name="Rippka R."/>
            <person name="Tandeau De Marsac N."/>
            <person name="Huntemann M."/>
            <person name="Wei C.-L."/>
            <person name="Han J."/>
            <person name="Detter J.C."/>
            <person name="Han C."/>
            <person name="Tapia R."/>
            <person name="Chen A."/>
            <person name="Kyrpides N."/>
            <person name="Mavromatis K."/>
            <person name="Markowitz V."/>
            <person name="Szeto E."/>
            <person name="Ivanova N."/>
            <person name="Pagani I."/>
            <person name="Pati A."/>
            <person name="Goodwin L."/>
            <person name="Nordberg H.P."/>
            <person name="Cantor M.N."/>
            <person name="Hua S.X."/>
            <person name="Woyke T."/>
            <person name="Kerfeld C.A."/>
        </authorList>
    </citation>
    <scope>NUCLEOTIDE SEQUENCE [LARGE SCALE GENOMIC DNA]</scope>
    <source>
        <strain evidence="2">ATCC 27169 / PCC 6605</strain>
    </source>
</reference>
<dbReference type="HOGENOM" id="CLU_1821927_0_0_3"/>
<sequence length="141" mass="16466">MEESKTTELWHYLRDRSQIVEEYDEYFVPKVSVVLLDNQVLRGAHLTRPTYYVMPPVDIFWLQNDNIVFAERVLSVLKPYLTKLEGFEGFDELNAISEYTCFDTDVMDIWESMYDSLTPDFKMSQIEGQGLGLDGFVDVTL</sequence>
<evidence type="ECO:0000313" key="1">
    <source>
        <dbReference type="EMBL" id="AFY94826.1"/>
    </source>
</evidence>
<name>K9UK76_CHAP6</name>
<organism evidence="1 2">
    <name type="scientific">Chamaesiphon minutus (strain ATCC 27169 / PCC 6605)</name>
    <dbReference type="NCBI Taxonomy" id="1173020"/>
    <lineage>
        <taxon>Bacteria</taxon>
        <taxon>Bacillati</taxon>
        <taxon>Cyanobacteriota</taxon>
        <taxon>Cyanophyceae</taxon>
        <taxon>Gomontiellales</taxon>
        <taxon>Chamaesiphonaceae</taxon>
        <taxon>Chamaesiphon</taxon>
    </lineage>
</organism>